<dbReference type="GO" id="GO:0012505">
    <property type="term" value="C:endomembrane system"/>
    <property type="evidence" value="ECO:0007669"/>
    <property type="project" value="UniProtKB-SubCell"/>
</dbReference>
<accession>A0AAV9A3Z9</accession>
<keyword evidence="5 7" id="KW-0472">Membrane</keyword>
<feature type="transmembrane region" description="Helical" evidence="7">
    <location>
        <begin position="6"/>
        <end position="25"/>
    </location>
</feature>
<dbReference type="Proteomes" id="UP001179952">
    <property type="component" value="Unassembled WGS sequence"/>
</dbReference>
<dbReference type="AlphaFoldDB" id="A0AAV9A3Z9"/>
<comment type="similarity">
    <text evidence="6">Belongs to the DESIGUAL family.</text>
</comment>
<evidence type="ECO:0000256" key="7">
    <source>
        <dbReference type="SAM" id="Phobius"/>
    </source>
</evidence>
<name>A0AAV9A3Z9_ACOGR</name>
<keyword evidence="4 7" id="KW-1133">Transmembrane helix</keyword>
<protein>
    <submittedName>
        <fullName evidence="8">Uncharacterized protein</fullName>
    </submittedName>
</protein>
<dbReference type="PANTHER" id="PTHR31769">
    <property type="entry name" value="OS07G0462200 PROTEIN-RELATED"/>
    <property type="match status" value="1"/>
</dbReference>
<dbReference type="InterPro" id="IPR052222">
    <property type="entry name" value="DESIGUAL"/>
</dbReference>
<dbReference type="EMBL" id="JAUJYN010000013">
    <property type="protein sequence ID" value="KAK1258912.1"/>
    <property type="molecule type" value="Genomic_DNA"/>
</dbReference>
<keyword evidence="9" id="KW-1185">Reference proteome</keyword>
<sequence>MAISLSIVVVISSLHLIAFVLSVAAERRRSTGKVVPDEYDERTYCRYDSDVSTVYGLSAFAALLASQAVVNFFTKCLCFGRGLSHGAGGSRACAVSSFALSW</sequence>
<evidence type="ECO:0000313" key="8">
    <source>
        <dbReference type="EMBL" id="KAK1258912.1"/>
    </source>
</evidence>
<evidence type="ECO:0000256" key="5">
    <source>
        <dbReference type="ARBA" id="ARBA00023136"/>
    </source>
</evidence>
<proteinExistence type="inferred from homology"/>
<evidence type="ECO:0000256" key="6">
    <source>
        <dbReference type="ARBA" id="ARBA00029467"/>
    </source>
</evidence>
<dbReference type="InterPro" id="IPR009606">
    <property type="entry name" value="DEAL/Modifying_wall_lignin1/2"/>
</dbReference>
<comment type="caution">
    <text evidence="8">The sequence shown here is derived from an EMBL/GenBank/DDBJ whole genome shotgun (WGS) entry which is preliminary data.</text>
</comment>
<evidence type="ECO:0000256" key="4">
    <source>
        <dbReference type="ARBA" id="ARBA00022989"/>
    </source>
</evidence>
<gene>
    <name evidence="8" type="ORF">QJS04_geneDACA018725</name>
</gene>
<dbReference type="Pfam" id="PF06749">
    <property type="entry name" value="DUF1218"/>
    <property type="match status" value="1"/>
</dbReference>
<comment type="subcellular location">
    <subcellularLocation>
        <location evidence="1">Endomembrane system</location>
        <topology evidence="1">Multi-pass membrane protein</topology>
    </subcellularLocation>
</comment>
<reference evidence="8" key="1">
    <citation type="journal article" date="2023" name="Nat. Commun.">
        <title>Diploid and tetraploid genomes of Acorus and the evolution of monocots.</title>
        <authorList>
            <person name="Ma L."/>
            <person name="Liu K.W."/>
            <person name="Li Z."/>
            <person name="Hsiao Y.Y."/>
            <person name="Qi Y."/>
            <person name="Fu T."/>
            <person name="Tang G.D."/>
            <person name="Zhang D."/>
            <person name="Sun W.H."/>
            <person name="Liu D.K."/>
            <person name="Li Y."/>
            <person name="Chen G.Z."/>
            <person name="Liu X.D."/>
            <person name="Liao X.Y."/>
            <person name="Jiang Y.T."/>
            <person name="Yu X."/>
            <person name="Hao Y."/>
            <person name="Huang J."/>
            <person name="Zhao X.W."/>
            <person name="Ke S."/>
            <person name="Chen Y.Y."/>
            <person name="Wu W.L."/>
            <person name="Hsu J.L."/>
            <person name="Lin Y.F."/>
            <person name="Huang M.D."/>
            <person name="Li C.Y."/>
            <person name="Huang L."/>
            <person name="Wang Z.W."/>
            <person name="Zhao X."/>
            <person name="Zhong W.Y."/>
            <person name="Peng D.H."/>
            <person name="Ahmad S."/>
            <person name="Lan S."/>
            <person name="Zhang J.S."/>
            <person name="Tsai W.C."/>
            <person name="Van de Peer Y."/>
            <person name="Liu Z.J."/>
        </authorList>
    </citation>
    <scope>NUCLEOTIDE SEQUENCE</scope>
    <source>
        <strain evidence="8">SCP</strain>
    </source>
</reference>
<reference evidence="8" key="2">
    <citation type="submission" date="2023-06" db="EMBL/GenBank/DDBJ databases">
        <authorList>
            <person name="Ma L."/>
            <person name="Liu K.-W."/>
            <person name="Li Z."/>
            <person name="Hsiao Y.-Y."/>
            <person name="Qi Y."/>
            <person name="Fu T."/>
            <person name="Tang G."/>
            <person name="Zhang D."/>
            <person name="Sun W.-H."/>
            <person name="Liu D.-K."/>
            <person name="Li Y."/>
            <person name="Chen G.-Z."/>
            <person name="Liu X.-D."/>
            <person name="Liao X.-Y."/>
            <person name="Jiang Y.-T."/>
            <person name="Yu X."/>
            <person name="Hao Y."/>
            <person name="Huang J."/>
            <person name="Zhao X.-W."/>
            <person name="Ke S."/>
            <person name="Chen Y.-Y."/>
            <person name="Wu W.-L."/>
            <person name="Hsu J.-L."/>
            <person name="Lin Y.-F."/>
            <person name="Huang M.-D."/>
            <person name="Li C.-Y."/>
            <person name="Huang L."/>
            <person name="Wang Z.-W."/>
            <person name="Zhao X."/>
            <person name="Zhong W.-Y."/>
            <person name="Peng D.-H."/>
            <person name="Ahmad S."/>
            <person name="Lan S."/>
            <person name="Zhang J.-S."/>
            <person name="Tsai W.-C."/>
            <person name="Van De Peer Y."/>
            <person name="Liu Z.-J."/>
        </authorList>
    </citation>
    <scope>NUCLEOTIDE SEQUENCE</scope>
    <source>
        <strain evidence="8">SCP</strain>
        <tissue evidence="8">Leaves</tissue>
    </source>
</reference>
<keyword evidence="3" id="KW-0732">Signal</keyword>
<evidence type="ECO:0000256" key="1">
    <source>
        <dbReference type="ARBA" id="ARBA00004127"/>
    </source>
</evidence>
<keyword evidence="2 7" id="KW-0812">Transmembrane</keyword>
<evidence type="ECO:0000256" key="2">
    <source>
        <dbReference type="ARBA" id="ARBA00022692"/>
    </source>
</evidence>
<organism evidence="8 9">
    <name type="scientific">Acorus gramineus</name>
    <name type="common">Dwarf sweet flag</name>
    <dbReference type="NCBI Taxonomy" id="55184"/>
    <lineage>
        <taxon>Eukaryota</taxon>
        <taxon>Viridiplantae</taxon>
        <taxon>Streptophyta</taxon>
        <taxon>Embryophyta</taxon>
        <taxon>Tracheophyta</taxon>
        <taxon>Spermatophyta</taxon>
        <taxon>Magnoliopsida</taxon>
        <taxon>Liliopsida</taxon>
        <taxon>Acoraceae</taxon>
        <taxon>Acorus</taxon>
    </lineage>
</organism>
<evidence type="ECO:0000313" key="9">
    <source>
        <dbReference type="Proteomes" id="UP001179952"/>
    </source>
</evidence>
<evidence type="ECO:0000256" key="3">
    <source>
        <dbReference type="ARBA" id="ARBA00022729"/>
    </source>
</evidence>